<gene>
    <name evidence="2" type="ORF">SAMN05421810_102185</name>
</gene>
<keyword evidence="3" id="KW-1185">Reference proteome</keyword>
<accession>A0A1I5P8C1</accession>
<keyword evidence="1" id="KW-1133">Transmembrane helix</keyword>
<feature type="transmembrane region" description="Helical" evidence="1">
    <location>
        <begin position="9"/>
        <end position="29"/>
    </location>
</feature>
<keyword evidence="1" id="KW-0812">Transmembrane</keyword>
<reference evidence="3" key="1">
    <citation type="submission" date="2016-10" db="EMBL/GenBank/DDBJ databases">
        <authorList>
            <person name="Varghese N."/>
            <person name="Submissions S."/>
        </authorList>
    </citation>
    <scope>NUCLEOTIDE SEQUENCE [LARGE SCALE GENOMIC DNA]</scope>
    <source>
        <strain evidence="3">CGMCC 4.5579</strain>
    </source>
</reference>
<dbReference type="EMBL" id="FOWW01000002">
    <property type="protein sequence ID" value="SFP30050.1"/>
    <property type="molecule type" value="Genomic_DNA"/>
</dbReference>
<sequence>MMESVVRRLLWSAWVALLTAMLVVTTLGAA</sequence>
<dbReference type="Proteomes" id="UP000198727">
    <property type="component" value="Unassembled WGS sequence"/>
</dbReference>
<evidence type="ECO:0000256" key="1">
    <source>
        <dbReference type="SAM" id="Phobius"/>
    </source>
</evidence>
<proteinExistence type="predicted"/>
<evidence type="ECO:0000313" key="2">
    <source>
        <dbReference type="EMBL" id="SFP30050.1"/>
    </source>
</evidence>
<name>A0A1I5P8C1_9PSEU</name>
<organism evidence="2 3">
    <name type="scientific">Amycolatopsis arida</name>
    <dbReference type="NCBI Taxonomy" id="587909"/>
    <lineage>
        <taxon>Bacteria</taxon>
        <taxon>Bacillati</taxon>
        <taxon>Actinomycetota</taxon>
        <taxon>Actinomycetes</taxon>
        <taxon>Pseudonocardiales</taxon>
        <taxon>Pseudonocardiaceae</taxon>
        <taxon>Amycolatopsis</taxon>
    </lineage>
</organism>
<dbReference type="AlphaFoldDB" id="A0A1I5P8C1"/>
<protein>
    <submittedName>
        <fullName evidence="2">Uncharacterized protein</fullName>
    </submittedName>
</protein>
<evidence type="ECO:0000313" key="3">
    <source>
        <dbReference type="Proteomes" id="UP000198727"/>
    </source>
</evidence>
<keyword evidence="1" id="KW-0472">Membrane</keyword>